<dbReference type="Gene3D" id="2.120.10.80">
    <property type="entry name" value="Kelch-type beta propeller"/>
    <property type="match status" value="1"/>
</dbReference>
<dbReference type="Pfam" id="PF01344">
    <property type="entry name" value="Kelch_1"/>
    <property type="match status" value="1"/>
</dbReference>
<dbReference type="InterPro" id="IPR006652">
    <property type="entry name" value="Kelch_1"/>
</dbReference>
<gene>
    <name evidence="3" type="ORF">HannXRQ_Chr04g0106571</name>
</gene>
<sequence>MFLKALSKVQSRAHVRIGPKIISNGNSKTQYQVVKSQTSNHKFYLLLVINRKSHHRQQSIITHGFSPNCTIGRGCIIVFKKNGPSNLWIPEKRIWSIILWNIAIFAGGMDRCGKVMHAVERYQSEIGTWKTLPSLIKPWKLSSGVFTDGKFYVIGGIGSHDTNALTCGEEYDVDAQKWT</sequence>
<dbReference type="InterPro" id="IPR052439">
    <property type="entry name" value="F-box/Kelch-repeat"/>
</dbReference>
<dbReference type="GO" id="GO:0005634">
    <property type="term" value="C:nucleus"/>
    <property type="evidence" value="ECO:0000318"/>
    <property type="project" value="GO_Central"/>
</dbReference>
<dbReference type="PANTHER" id="PTHR46122:SF2">
    <property type="entry name" value="F-BOX_KELCH-REPEAT PROTEIN SKIP11"/>
    <property type="match status" value="1"/>
</dbReference>
<dbReference type="InParanoid" id="A0A251UYU3"/>
<evidence type="ECO:0000313" key="4">
    <source>
        <dbReference type="Proteomes" id="UP000215914"/>
    </source>
</evidence>
<dbReference type="InterPro" id="IPR015915">
    <property type="entry name" value="Kelch-typ_b-propeller"/>
</dbReference>
<organism evidence="3 4">
    <name type="scientific">Helianthus annuus</name>
    <name type="common">Common sunflower</name>
    <dbReference type="NCBI Taxonomy" id="4232"/>
    <lineage>
        <taxon>Eukaryota</taxon>
        <taxon>Viridiplantae</taxon>
        <taxon>Streptophyta</taxon>
        <taxon>Embryophyta</taxon>
        <taxon>Tracheophyta</taxon>
        <taxon>Spermatophyta</taxon>
        <taxon>Magnoliopsida</taxon>
        <taxon>eudicotyledons</taxon>
        <taxon>Gunneridae</taxon>
        <taxon>Pentapetalae</taxon>
        <taxon>asterids</taxon>
        <taxon>campanulids</taxon>
        <taxon>Asterales</taxon>
        <taxon>Asteraceae</taxon>
        <taxon>Asteroideae</taxon>
        <taxon>Heliantheae alliance</taxon>
        <taxon>Heliantheae</taxon>
        <taxon>Helianthus</taxon>
    </lineage>
</organism>
<dbReference type="SUPFAM" id="SSF117281">
    <property type="entry name" value="Kelch motif"/>
    <property type="match status" value="1"/>
</dbReference>
<protein>
    <submittedName>
        <fullName evidence="3">Putative galactose oxidase, beta-propeller</fullName>
    </submittedName>
</protein>
<keyword evidence="1" id="KW-0880">Kelch repeat</keyword>
<dbReference type="EMBL" id="CM007893">
    <property type="protein sequence ID" value="OTG28026.1"/>
    <property type="molecule type" value="Genomic_DNA"/>
</dbReference>
<accession>A0A251UYU3</accession>
<name>A0A251UYU3_HELAN</name>
<evidence type="ECO:0000313" key="3">
    <source>
        <dbReference type="EMBL" id="OTG28026.1"/>
    </source>
</evidence>
<reference evidence="4" key="1">
    <citation type="journal article" date="2017" name="Nature">
        <title>The sunflower genome provides insights into oil metabolism, flowering and Asterid evolution.</title>
        <authorList>
            <person name="Badouin H."/>
            <person name="Gouzy J."/>
            <person name="Grassa C.J."/>
            <person name="Murat F."/>
            <person name="Staton S.E."/>
            <person name="Cottret L."/>
            <person name="Lelandais-Briere C."/>
            <person name="Owens G.L."/>
            <person name="Carrere S."/>
            <person name="Mayjonade B."/>
            <person name="Legrand L."/>
            <person name="Gill N."/>
            <person name="Kane N.C."/>
            <person name="Bowers J.E."/>
            <person name="Hubner S."/>
            <person name="Bellec A."/>
            <person name="Berard A."/>
            <person name="Berges H."/>
            <person name="Blanchet N."/>
            <person name="Boniface M.C."/>
            <person name="Brunel D."/>
            <person name="Catrice O."/>
            <person name="Chaidir N."/>
            <person name="Claudel C."/>
            <person name="Donnadieu C."/>
            <person name="Faraut T."/>
            <person name="Fievet G."/>
            <person name="Helmstetter N."/>
            <person name="King M."/>
            <person name="Knapp S.J."/>
            <person name="Lai Z."/>
            <person name="Le Paslier M.C."/>
            <person name="Lippi Y."/>
            <person name="Lorenzon L."/>
            <person name="Mandel J.R."/>
            <person name="Marage G."/>
            <person name="Marchand G."/>
            <person name="Marquand E."/>
            <person name="Bret-Mestries E."/>
            <person name="Morien E."/>
            <person name="Nambeesan S."/>
            <person name="Nguyen T."/>
            <person name="Pegot-Espagnet P."/>
            <person name="Pouilly N."/>
            <person name="Raftis F."/>
            <person name="Sallet E."/>
            <person name="Schiex T."/>
            <person name="Thomas J."/>
            <person name="Vandecasteele C."/>
            <person name="Vares D."/>
            <person name="Vear F."/>
            <person name="Vautrin S."/>
            <person name="Crespi M."/>
            <person name="Mangin B."/>
            <person name="Burke J.M."/>
            <person name="Salse J."/>
            <person name="Munos S."/>
            <person name="Vincourt P."/>
            <person name="Rieseberg L.H."/>
            <person name="Langlade N.B."/>
        </authorList>
    </citation>
    <scope>NUCLEOTIDE SEQUENCE [LARGE SCALE GENOMIC DNA]</scope>
    <source>
        <strain evidence="4">cv. SF193</strain>
    </source>
</reference>
<evidence type="ECO:0000256" key="1">
    <source>
        <dbReference type="ARBA" id="ARBA00022441"/>
    </source>
</evidence>
<proteinExistence type="predicted"/>
<evidence type="ECO:0000256" key="2">
    <source>
        <dbReference type="ARBA" id="ARBA00022737"/>
    </source>
</evidence>
<dbReference type="AlphaFoldDB" id="A0A251UYU3"/>
<dbReference type="PANTHER" id="PTHR46122">
    <property type="entry name" value="GALACTOSE OXIDASE/KELCH REPEAT PROTEIN-RELATED"/>
    <property type="match status" value="1"/>
</dbReference>
<keyword evidence="2" id="KW-0677">Repeat</keyword>
<keyword evidence="4" id="KW-1185">Reference proteome</keyword>
<dbReference type="Proteomes" id="UP000215914">
    <property type="component" value="Chromosome 4"/>
</dbReference>